<keyword evidence="2" id="KW-0229">DNA integration</keyword>
<accession>A0A1I3RN57</accession>
<dbReference type="InterPro" id="IPR002104">
    <property type="entry name" value="Integrase_catalytic"/>
</dbReference>
<gene>
    <name evidence="7" type="ORF">SAMN03080618_03092</name>
</gene>
<dbReference type="GO" id="GO:0015074">
    <property type="term" value="P:DNA integration"/>
    <property type="evidence" value="ECO:0007669"/>
    <property type="project" value="UniProtKB-KW"/>
</dbReference>
<evidence type="ECO:0000256" key="5">
    <source>
        <dbReference type="SAM" id="MobiDB-lite"/>
    </source>
</evidence>
<evidence type="ECO:0000256" key="1">
    <source>
        <dbReference type="ARBA" id="ARBA00008857"/>
    </source>
</evidence>
<dbReference type="PANTHER" id="PTHR30349:SF41">
    <property type="entry name" value="INTEGRASE_RECOMBINASE PROTEIN MJ0367-RELATED"/>
    <property type="match status" value="1"/>
</dbReference>
<feature type="compositionally biased region" description="Basic and acidic residues" evidence="5">
    <location>
        <begin position="201"/>
        <end position="210"/>
    </location>
</feature>
<organism evidence="7 8">
    <name type="scientific">Aquamicrobium aerolatum DSM 21857</name>
    <dbReference type="NCBI Taxonomy" id="1121003"/>
    <lineage>
        <taxon>Bacteria</taxon>
        <taxon>Pseudomonadati</taxon>
        <taxon>Pseudomonadota</taxon>
        <taxon>Alphaproteobacteria</taxon>
        <taxon>Hyphomicrobiales</taxon>
        <taxon>Phyllobacteriaceae</taxon>
        <taxon>Aerobium</taxon>
    </lineage>
</organism>
<dbReference type="EMBL" id="FORF01000021">
    <property type="protein sequence ID" value="SFJ47480.1"/>
    <property type="molecule type" value="Genomic_DNA"/>
</dbReference>
<evidence type="ECO:0000313" key="7">
    <source>
        <dbReference type="EMBL" id="SFJ47480.1"/>
    </source>
</evidence>
<dbReference type="InterPro" id="IPR050090">
    <property type="entry name" value="Tyrosine_recombinase_XerCD"/>
</dbReference>
<name>A0A1I3RN57_9HYPH</name>
<reference evidence="8" key="1">
    <citation type="submission" date="2016-10" db="EMBL/GenBank/DDBJ databases">
        <authorList>
            <person name="Varghese N."/>
            <person name="Submissions S."/>
        </authorList>
    </citation>
    <scope>NUCLEOTIDE SEQUENCE [LARGE SCALE GENOMIC DNA]</scope>
    <source>
        <strain evidence="8">DSM 21857</strain>
    </source>
</reference>
<feature type="domain" description="Tyr recombinase" evidence="6">
    <location>
        <begin position="350"/>
        <end position="572"/>
    </location>
</feature>
<evidence type="ECO:0000313" key="8">
    <source>
        <dbReference type="Proteomes" id="UP000242763"/>
    </source>
</evidence>
<dbReference type="RefSeq" id="WP_175556746.1">
    <property type="nucleotide sequence ID" value="NZ_FORF01000021.1"/>
</dbReference>
<keyword evidence="3" id="KW-0238">DNA-binding</keyword>
<evidence type="ECO:0000256" key="3">
    <source>
        <dbReference type="ARBA" id="ARBA00023125"/>
    </source>
</evidence>
<dbReference type="SUPFAM" id="SSF56349">
    <property type="entry name" value="DNA breaking-rejoining enzymes"/>
    <property type="match status" value="1"/>
</dbReference>
<dbReference type="Gene3D" id="1.10.443.10">
    <property type="entry name" value="Intergrase catalytic core"/>
    <property type="match status" value="1"/>
</dbReference>
<dbReference type="InterPro" id="IPR011010">
    <property type="entry name" value="DNA_brk_join_enz"/>
</dbReference>
<dbReference type="PANTHER" id="PTHR30349">
    <property type="entry name" value="PHAGE INTEGRASE-RELATED"/>
    <property type="match status" value="1"/>
</dbReference>
<keyword evidence="8" id="KW-1185">Reference proteome</keyword>
<dbReference type="InterPro" id="IPR013762">
    <property type="entry name" value="Integrase-like_cat_sf"/>
</dbReference>
<dbReference type="STRING" id="1121003.SAMN03080618_03092"/>
<protein>
    <submittedName>
        <fullName evidence="7">Phage integrase family protein</fullName>
    </submittedName>
</protein>
<evidence type="ECO:0000256" key="4">
    <source>
        <dbReference type="ARBA" id="ARBA00023172"/>
    </source>
</evidence>
<keyword evidence="4" id="KW-0233">DNA recombination</keyword>
<sequence length="618" mass="70910">MARTSYLARREGRYFMQARFAVQCAPLIGKPLYRASLGTSDYRTARMRLLECLGWFHRMNDSVDYTSLFQKNVAELRAYLQDCWPISDERLFARRSYEELLKNLNRKAQAAGCGPDMIEPEFPSLFRTFVQQNVEAEAYLRKAERVRNYERGRADMQAAVQFGAVPDSFQRPLSAPPHAPRSYPIAASPMVATRAEQSSHAPERTEETATKHVPPFSAALAEYLKERREAGDSADALREVELIIQFLIDQFADVDVGSFDGGQAQELDTMLPDIPDRKNIPREHCVSLATRYAYAQKHGWTELKRLTEARIRNGYHNALSKFFGWLITKGYYPHAKPIFKEISGKNLVSLPRDSFESDEIKLMFSQPLFIGCEAPKRIWKPGTVFIQSHLYWGYIILVLHGLRISELGQIEIEDIVQRNSIYYIDLRGFDPKKGRVAIEDQKRFKTASSERLVPMHPLVIELGLLERVKELKERGCPVLFPEWEPYPKPNGELRWGQPITKSWQYLKTKIGITRADVTAYSTRHTYADFLDSTGVSHRGRMRAMGHSTKGDIPAGYGSKKRFTARDLDEILSIASPEIQFMSETLLKAKAEADEGRLTVVKPWLHRSNWSKHYREKFG</sequence>
<proteinExistence type="inferred from homology"/>
<dbReference type="Proteomes" id="UP000242763">
    <property type="component" value="Unassembled WGS sequence"/>
</dbReference>
<comment type="similarity">
    <text evidence="1">Belongs to the 'phage' integrase family.</text>
</comment>
<dbReference type="GO" id="GO:0003677">
    <property type="term" value="F:DNA binding"/>
    <property type="evidence" value="ECO:0007669"/>
    <property type="project" value="UniProtKB-KW"/>
</dbReference>
<dbReference type="PROSITE" id="PS51898">
    <property type="entry name" value="TYR_RECOMBINASE"/>
    <property type="match status" value="1"/>
</dbReference>
<evidence type="ECO:0000259" key="6">
    <source>
        <dbReference type="PROSITE" id="PS51898"/>
    </source>
</evidence>
<dbReference type="GO" id="GO:0006310">
    <property type="term" value="P:DNA recombination"/>
    <property type="evidence" value="ECO:0007669"/>
    <property type="project" value="UniProtKB-KW"/>
</dbReference>
<evidence type="ECO:0000256" key="2">
    <source>
        <dbReference type="ARBA" id="ARBA00022908"/>
    </source>
</evidence>
<feature type="region of interest" description="Disordered" evidence="5">
    <location>
        <begin position="192"/>
        <end position="211"/>
    </location>
</feature>
<dbReference type="AlphaFoldDB" id="A0A1I3RN57"/>